<dbReference type="InterPro" id="IPR006311">
    <property type="entry name" value="TAT_signal"/>
</dbReference>
<dbReference type="STRING" id="67285.AQI88_26530"/>
<keyword evidence="1" id="KW-0732">Signal</keyword>
<dbReference type="RefSeq" id="WP_067003890.1">
    <property type="nucleotide sequence ID" value="NZ_BNDU01000003.1"/>
</dbReference>
<organism evidence="2 3">
    <name type="scientific">Streptomyces cellostaticus</name>
    <dbReference type="NCBI Taxonomy" id="67285"/>
    <lineage>
        <taxon>Bacteria</taxon>
        <taxon>Bacillati</taxon>
        <taxon>Actinomycetota</taxon>
        <taxon>Actinomycetes</taxon>
        <taxon>Kitasatosporales</taxon>
        <taxon>Streptomycetaceae</taxon>
        <taxon>Streptomyces</taxon>
    </lineage>
</organism>
<dbReference type="OrthoDB" id="9182691at2"/>
<dbReference type="EMBL" id="LMWL01000049">
    <property type="protein sequence ID" value="KUM93340.1"/>
    <property type="molecule type" value="Genomic_DNA"/>
</dbReference>
<proteinExistence type="predicted"/>
<dbReference type="Proteomes" id="UP000054241">
    <property type="component" value="Unassembled WGS sequence"/>
</dbReference>
<evidence type="ECO:0000313" key="2">
    <source>
        <dbReference type="EMBL" id="KUM93340.1"/>
    </source>
</evidence>
<feature type="signal peptide" evidence="1">
    <location>
        <begin position="1"/>
        <end position="29"/>
    </location>
</feature>
<sequence>MATRRTFIGSATAVGAAALVGSATEASFAADGPPGADPAQAQSQARDAIRAVNADMRRNYAALKSELIKHLGPVIIVQNDAKGGKYFLVHHGETISEQPVSEIFELAKSIAHISLGIFSVLAPYLNKRVPAQHTDDIDPHDLEMVAFKGPETDGWVQPLQDFAATITTARKKLEAANLPAKLQASSTHILDGALKFIDDATKRRSFDMKSYEDFSGGVYGDIRTNMYHAAKVQIAGVKDIMTRWKAKVGDKAWPGLYVVVLSIWTTSVLNQNSIIIKNHMDQDQVGTHLIDLSTAQLPDDPVFIALDNLARIVQDNIAAEMVFPVDQEIADALKGKQDLLSTEIEDQLGAGAGAAVAGGVADQAACPFHKKSAQRATARLNA</sequence>
<name>A0A101NHQ0_9ACTN</name>
<gene>
    <name evidence="2" type="ORF">AQI88_26530</name>
</gene>
<reference evidence="2 3" key="1">
    <citation type="submission" date="2015-10" db="EMBL/GenBank/DDBJ databases">
        <title>Draft genome sequence of Streptomyces cellostaticus DSM 40189, type strain for the species Streptomyces cellostaticus.</title>
        <authorList>
            <person name="Ruckert C."/>
            <person name="Winkler A."/>
            <person name="Kalinowski J."/>
            <person name="Kampfer P."/>
            <person name="Glaeser S."/>
        </authorList>
    </citation>
    <scope>NUCLEOTIDE SEQUENCE [LARGE SCALE GENOMIC DNA]</scope>
    <source>
        <strain evidence="2 3">DSM 40189</strain>
    </source>
</reference>
<keyword evidence="3" id="KW-1185">Reference proteome</keyword>
<protein>
    <recommendedName>
        <fullName evidence="4">Tat pathway signal protein</fullName>
    </recommendedName>
</protein>
<accession>A0A101NHQ0</accession>
<evidence type="ECO:0008006" key="4">
    <source>
        <dbReference type="Google" id="ProtNLM"/>
    </source>
</evidence>
<evidence type="ECO:0000313" key="3">
    <source>
        <dbReference type="Proteomes" id="UP000054241"/>
    </source>
</evidence>
<comment type="caution">
    <text evidence="2">The sequence shown here is derived from an EMBL/GenBank/DDBJ whole genome shotgun (WGS) entry which is preliminary data.</text>
</comment>
<feature type="chain" id="PRO_5007101537" description="Tat pathway signal protein" evidence="1">
    <location>
        <begin position="30"/>
        <end position="382"/>
    </location>
</feature>
<evidence type="ECO:0000256" key="1">
    <source>
        <dbReference type="SAM" id="SignalP"/>
    </source>
</evidence>
<dbReference type="AlphaFoldDB" id="A0A101NHQ0"/>
<dbReference type="PROSITE" id="PS51318">
    <property type="entry name" value="TAT"/>
    <property type="match status" value="1"/>
</dbReference>